<dbReference type="GO" id="GO:0050568">
    <property type="term" value="F:protein-glutamine glutaminase activity"/>
    <property type="evidence" value="ECO:0007669"/>
    <property type="project" value="UniProtKB-EC"/>
</dbReference>
<evidence type="ECO:0000259" key="6">
    <source>
        <dbReference type="PROSITE" id="PS50110"/>
    </source>
</evidence>
<evidence type="ECO:0000313" key="8">
    <source>
        <dbReference type="EMBL" id="CAE6776324.1"/>
    </source>
</evidence>
<dbReference type="NCBIfam" id="NF009206">
    <property type="entry name" value="PRK12555.1"/>
    <property type="match status" value="1"/>
</dbReference>
<dbReference type="InterPro" id="IPR001789">
    <property type="entry name" value="Sig_transdc_resp-reg_receiver"/>
</dbReference>
<dbReference type="HAMAP" id="MF_00099">
    <property type="entry name" value="CheB_chemtxs"/>
    <property type="match status" value="1"/>
</dbReference>
<dbReference type="InterPro" id="IPR000673">
    <property type="entry name" value="Sig_transdc_resp-reg_Me-estase"/>
</dbReference>
<dbReference type="PROSITE" id="PS50110">
    <property type="entry name" value="RESPONSE_REGULATORY"/>
    <property type="match status" value="1"/>
</dbReference>
<comment type="subcellular location">
    <subcellularLocation>
        <location evidence="3">Cytoplasm</location>
    </subcellularLocation>
</comment>
<keyword evidence="9" id="KW-1185">Reference proteome</keyword>
<dbReference type="PANTHER" id="PTHR42872:SF3">
    <property type="entry name" value="PROTEIN-GLUTAMATE METHYLESTERASE_PROTEIN-GLUTAMINE GLUTAMINASE 1"/>
    <property type="match status" value="1"/>
</dbReference>
<dbReference type="GO" id="GO:0008984">
    <property type="term" value="F:protein-glutamate methylesterase activity"/>
    <property type="evidence" value="ECO:0007669"/>
    <property type="project" value="UniProtKB-EC"/>
</dbReference>
<feature type="active site" evidence="3 4">
    <location>
        <position position="186"/>
    </location>
</feature>
<evidence type="ECO:0000256" key="3">
    <source>
        <dbReference type="HAMAP-Rule" id="MF_00099"/>
    </source>
</evidence>
<dbReference type="CDD" id="cd16432">
    <property type="entry name" value="CheB_Rec"/>
    <property type="match status" value="1"/>
</dbReference>
<comment type="catalytic activity">
    <reaction evidence="3">
        <text>L-glutaminyl-[protein] + H2O = L-glutamyl-[protein] + NH4(+)</text>
        <dbReference type="Rhea" id="RHEA:16441"/>
        <dbReference type="Rhea" id="RHEA-COMP:10207"/>
        <dbReference type="Rhea" id="RHEA-COMP:10208"/>
        <dbReference type="ChEBI" id="CHEBI:15377"/>
        <dbReference type="ChEBI" id="CHEBI:28938"/>
        <dbReference type="ChEBI" id="CHEBI:29973"/>
        <dbReference type="ChEBI" id="CHEBI:30011"/>
        <dbReference type="EC" id="3.5.1.44"/>
    </reaction>
</comment>
<dbReference type="NCBIfam" id="NF001965">
    <property type="entry name" value="PRK00742.1"/>
    <property type="match status" value="1"/>
</dbReference>
<feature type="domain" description="CheB-type methylesterase" evidence="7">
    <location>
        <begin position="174"/>
        <end position="365"/>
    </location>
</feature>
<dbReference type="EC" id="3.1.1.61" evidence="3"/>
<feature type="active site" evidence="3 4">
    <location>
        <position position="213"/>
    </location>
</feature>
<comment type="PTM">
    <text evidence="3">Phosphorylated by CheA. Phosphorylation of the N-terminal regulatory domain activates the methylesterase activity.</text>
</comment>
<dbReference type="EC" id="3.5.1.44" evidence="3"/>
<reference evidence="8 9" key="1">
    <citation type="submission" date="2021-02" db="EMBL/GenBank/DDBJ databases">
        <authorList>
            <person name="Han P."/>
        </authorList>
    </citation>
    <scope>NUCLEOTIDE SEQUENCE [LARGE SCALE GENOMIC DNA]</scope>
    <source>
        <strain evidence="8">Candidatus Nitrospira sp. ZN2</strain>
    </source>
</reference>
<organism evidence="8 9">
    <name type="scientific">Nitrospira defluvii</name>
    <dbReference type="NCBI Taxonomy" id="330214"/>
    <lineage>
        <taxon>Bacteria</taxon>
        <taxon>Pseudomonadati</taxon>
        <taxon>Nitrospirota</taxon>
        <taxon>Nitrospiria</taxon>
        <taxon>Nitrospirales</taxon>
        <taxon>Nitrospiraceae</taxon>
        <taxon>Nitrospira</taxon>
    </lineage>
</organism>
<keyword evidence="3 4" id="KW-0145">Chemotaxis</keyword>
<dbReference type="InterPro" id="IPR008248">
    <property type="entry name" value="CheB-like"/>
</dbReference>
<evidence type="ECO:0000313" key="9">
    <source>
        <dbReference type="Proteomes" id="UP000675880"/>
    </source>
</evidence>
<dbReference type="Gene3D" id="3.40.50.180">
    <property type="entry name" value="Methylesterase CheB, C-terminal domain"/>
    <property type="match status" value="1"/>
</dbReference>
<comment type="caution">
    <text evidence="8">The sequence shown here is derived from an EMBL/GenBank/DDBJ whole genome shotgun (WGS) entry which is preliminary data.</text>
</comment>
<gene>
    <name evidence="3 8" type="primary">cheB</name>
    <name evidence="8" type="ORF">NSPZN2_40535</name>
</gene>
<evidence type="ECO:0000256" key="1">
    <source>
        <dbReference type="ARBA" id="ARBA00022801"/>
    </source>
</evidence>
<dbReference type="SMART" id="SM00448">
    <property type="entry name" value="REC"/>
    <property type="match status" value="1"/>
</dbReference>
<keyword evidence="3" id="KW-0963">Cytoplasm</keyword>
<dbReference type="Pfam" id="PF00072">
    <property type="entry name" value="Response_reg"/>
    <property type="match status" value="1"/>
</dbReference>
<name>A0ABM8RWX9_9BACT</name>
<keyword evidence="3 5" id="KW-0597">Phosphoprotein</keyword>
<dbReference type="CDD" id="cd17541">
    <property type="entry name" value="REC_CheB-like"/>
    <property type="match status" value="1"/>
</dbReference>
<dbReference type="SUPFAM" id="SSF52738">
    <property type="entry name" value="Methylesterase CheB, C-terminal domain"/>
    <property type="match status" value="1"/>
</dbReference>
<feature type="domain" description="Response regulatory" evidence="6">
    <location>
        <begin position="16"/>
        <end position="133"/>
    </location>
</feature>
<evidence type="ECO:0000256" key="2">
    <source>
        <dbReference type="ARBA" id="ARBA00048267"/>
    </source>
</evidence>
<dbReference type="RefSeq" id="WP_213043339.1">
    <property type="nucleotide sequence ID" value="NZ_CAJNBJ010000017.1"/>
</dbReference>
<protein>
    <recommendedName>
        <fullName evidence="3">Protein-glutamate methylesterase/protein-glutamine glutaminase</fullName>
        <ecNumber evidence="3">3.1.1.61</ecNumber>
        <ecNumber evidence="3">3.5.1.44</ecNumber>
    </recommendedName>
</protein>
<dbReference type="PANTHER" id="PTHR42872">
    <property type="entry name" value="PROTEIN-GLUTAMATE METHYLESTERASE/PROTEIN-GLUTAMINE GLUTAMINASE"/>
    <property type="match status" value="1"/>
</dbReference>
<feature type="modified residue" description="4-aspartylphosphate" evidence="3 5">
    <location>
        <position position="67"/>
    </location>
</feature>
<dbReference type="PROSITE" id="PS50122">
    <property type="entry name" value="CHEB"/>
    <property type="match status" value="1"/>
</dbReference>
<dbReference type="Pfam" id="PF01339">
    <property type="entry name" value="CheB_methylest"/>
    <property type="match status" value="1"/>
</dbReference>
<comment type="similarity">
    <text evidence="3">Belongs to the CheB family.</text>
</comment>
<dbReference type="EMBL" id="CAJNBJ010000017">
    <property type="protein sequence ID" value="CAE6776324.1"/>
    <property type="molecule type" value="Genomic_DNA"/>
</dbReference>
<dbReference type="InterPro" id="IPR011006">
    <property type="entry name" value="CheY-like_superfamily"/>
</dbReference>
<keyword evidence="1 3" id="KW-0378">Hydrolase</keyword>
<comment type="function">
    <text evidence="3">Involved in chemotaxis. Part of a chemotaxis signal transduction system that modulates chemotaxis in response to various stimuli. Catalyzes the demethylation of specific methylglutamate residues introduced into the chemoreceptors (methyl-accepting chemotaxis proteins or MCP) by CheR. Also mediates the irreversible deamidation of specific glutamine residues to glutamic acid.</text>
</comment>
<evidence type="ECO:0000259" key="7">
    <source>
        <dbReference type="PROSITE" id="PS50122"/>
    </source>
</evidence>
<comment type="catalytic activity">
    <reaction evidence="2 3">
        <text>[protein]-L-glutamate 5-O-methyl ester + H2O = L-glutamyl-[protein] + methanol + H(+)</text>
        <dbReference type="Rhea" id="RHEA:23236"/>
        <dbReference type="Rhea" id="RHEA-COMP:10208"/>
        <dbReference type="Rhea" id="RHEA-COMP:10311"/>
        <dbReference type="ChEBI" id="CHEBI:15377"/>
        <dbReference type="ChEBI" id="CHEBI:15378"/>
        <dbReference type="ChEBI" id="CHEBI:17790"/>
        <dbReference type="ChEBI" id="CHEBI:29973"/>
        <dbReference type="ChEBI" id="CHEBI:82795"/>
        <dbReference type="EC" id="3.1.1.61"/>
    </reaction>
</comment>
<evidence type="ECO:0000256" key="4">
    <source>
        <dbReference type="PROSITE-ProRule" id="PRU00050"/>
    </source>
</evidence>
<dbReference type="SUPFAM" id="SSF52172">
    <property type="entry name" value="CheY-like"/>
    <property type="match status" value="1"/>
</dbReference>
<proteinExistence type="inferred from homology"/>
<accession>A0ABM8RWX9</accession>
<dbReference type="InterPro" id="IPR035909">
    <property type="entry name" value="CheB_C"/>
</dbReference>
<feature type="active site" evidence="3 4">
    <location>
        <position position="310"/>
    </location>
</feature>
<dbReference type="Proteomes" id="UP000675880">
    <property type="component" value="Unassembled WGS sequence"/>
</dbReference>
<dbReference type="Gene3D" id="3.40.50.2300">
    <property type="match status" value="1"/>
</dbReference>
<sequence length="365" mass="38611">MALPLTQPQSTANPVRVLVVDDSAFMRKSLTTMLEEGKQIQVVGVARNGEEAVQQVQQLKPDVVTMDVEMPGMTGLQALQQIMTKNPVPVIMVSSVTVEGAQETLQALEWGAVDFIPKQLDGVASRISEIQKLLVPKVLAAKYAIGKLKRLTVTGTAKVSVSPAKALSSRSVSVTRGTKLIAIGCSTGGPQALFEIIPTIPADCPAGIVIVQHMPSSFTKPFAERLNNLCALEVREAVDGDEVKPGRVLVAPGGMQFRIVKKTITTSVVKLSPNYEKHPHAPSVDIMLQSIAGLFGERSIGVILTGMGHDGLEGMKAIKAAGGRTVAQDEASSVVYGMPKAVVEAGCAEKVVSLSKVIGEIMNMV</sequence>
<comment type="domain">
    <text evidence="3">Contains a C-terminal catalytic domain, and an N-terminal region which modulates catalytic activity.</text>
</comment>
<dbReference type="PIRSF" id="PIRSF000876">
    <property type="entry name" value="RR_chemtxs_CheB"/>
    <property type="match status" value="1"/>
</dbReference>
<evidence type="ECO:0000256" key="5">
    <source>
        <dbReference type="PROSITE-ProRule" id="PRU00169"/>
    </source>
</evidence>